<organism evidence="3 4">
    <name type="scientific">Blautia argi</name>
    <dbReference type="NCBI Taxonomy" id="1912897"/>
    <lineage>
        <taxon>Bacteria</taxon>
        <taxon>Bacillati</taxon>
        <taxon>Bacillota</taxon>
        <taxon>Clostridia</taxon>
        <taxon>Lachnospirales</taxon>
        <taxon>Lachnospiraceae</taxon>
        <taxon>Blautia</taxon>
    </lineage>
</organism>
<name>A0A2Z4UEQ4_9FIRM</name>
<evidence type="ECO:0000313" key="4">
    <source>
        <dbReference type="Proteomes" id="UP000250003"/>
    </source>
</evidence>
<evidence type="ECO:0000259" key="2">
    <source>
        <dbReference type="Pfam" id="PF08486"/>
    </source>
</evidence>
<dbReference type="PANTHER" id="PTHR30032:SF4">
    <property type="entry name" value="AMIDASE ENHANCER"/>
    <property type="match status" value="1"/>
</dbReference>
<feature type="region of interest" description="Disordered" evidence="1">
    <location>
        <begin position="74"/>
        <end position="121"/>
    </location>
</feature>
<evidence type="ECO:0000313" key="3">
    <source>
        <dbReference type="EMBL" id="AWY99436.1"/>
    </source>
</evidence>
<feature type="domain" description="Sporulation stage II protein D amidase enhancer LytB N-terminal" evidence="2">
    <location>
        <begin position="219"/>
        <end position="307"/>
    </location>
</feature>
<dbReference type="AlphaFoldDB" id="A0A2Z4UEQ4"/>
<proteinExistence type="predicted"/>
<keyword evidence="4" id="KW-1185">Reference proteome</keyword>
<feature type="compositionally biased region" description="Basic and acidic residues" evidence="1">
    <location>
        <begin position="76"/>
        <end position="100"/>
    </location>
</feature>
<dbReference type="Pfam" id="PF08486">
    <property type="entry name" value="SpoIID"/>
    <property type="match status" value="1"/>
</dbReference>
<dbReference type="InterPro" id="IPR051922">
    <property type="entry name" value="Bact_Sporulation_Assoc"/>
</dbReference>
<gene>
    <name evidence="3" type="ORF">DQQ01_08165</name>
</gene>
<dbReference type="InterPro" id="IPR013486">
    <property type="entry name" value="SpoIID/LytB"/>
</dbReference>
<dbReference type="OrthoDB" id="9794671at2"/>
<dbReference type="Proteomes" id="UP000250003">
    <property type="component" value="Chromosome"/>
</dbReference>
<evidence type="ECO:0000256" key="1">
    <source>
        <dbReference type="SAM" id="MobiDB-lite"/>
    </source>
</evidence>
<dbReference type="GO" id="GO:0030288">
    <property type="term" value="C:outer membrane-bounded periplasmic space"/>
    <property type="evidence" value="ECO:0007669"/>
    <property type="project" value="TreeGrafter"/>
</dbReference>
<sequence>MEKKIRAYIIIMNWKEKLKWKLLIIAAALAGILIVWCAGKAGERKADARKEVLKEYAKKENEWASAGVKFQPPRFENAEEKMDQTDITDKKNEEEPKKGEVSATKAVEAVSETQTDKNQESYGSGPVIQVLLMTDGYKSYYHEKVSLKVQGAYELQGAEKRQMADRETLNLQADSPELAKGSLSLMPLEADCRIQVLSLNRGQGNPLYRGSLTVYRDKEGLRLVNTLPLENYLCGVVPSEMPASYPEEALKAQAVCARTYASVQMQESKLADLGAQVDDSVGFQVYQNSPEAESSSRAVRDTAGKILLNNGAPICAYYFSTSHGKTSTDEVWEASAPSSYLQSVECSYDAEEPWYQWTVSVKRESILEHIQQTYPGVQTVEKLEIQEKGEGEAVQRLAVYTDKGVKVYSSEYDIRTLLAPVGETIVRQDGSEVKGSALLPSAYFDMKEERGTDNTLLGWRIEGGGYGHGVGMSQNGARGMAKSGKSWEEILTYFYKDIEIGNLAQVVKQGNS</sequence>
<dbReference type="GO" id="GO:0030435">
    <property type="term" value="P:sporulation resulting in formation of a cellular spore"/>
    <property type="evidence" value="ECO:0007669"/>
    <property type="project" value="InterPro"/>
</dbReference>
<dbReference type="NCBIfam" id="TIGR02669">
    <property type="entry name" value="SpoIID_LytB"/>
    <property type="match status" value="1"/>
</dbReference>
<accession>A0A2Z4UEQ4</accession>
<dbReference type="PANTHER" id="PTHR30032">
    <property type="entry name" value="N-ACETYLMURAMOYL-L-ALANINE AMIDASE-RELATED"/>
    <property type="match status" value="1"/>
</dbReference>
<reference evidence="4" key="1">
    <citation type="submission" date="2018-06" db="EMBL/GenBank/DDBJ databases">
        <title>Description of Blautia argi sp. nov., a new anaerobic isolated from dog feces.</title>
        <authorList>
            <person name="Chang Y.-H."/>
            <person name="Paek J."/>
            <person name="Shin Y."/>
        </authorList>
    </citation>
    <scope>NUCLEOTIDE SEQUENCE [LARGE SCALE GENOMIC DNA]</scope>
    <source>
        <strain evidence="4">KCTC 15426</strain>
    </source>
</reference>
<dbReference type="InterPro" id="IPR013693">
    <property type="entry name" value="SpoIID/LytB_N"/>
</dbReference>
<dbReference type="EMBL" id="CP030280">
    <property type="protein sequence ID" value="AWY99436.1"/>
    <property type="molecule type" value="Genomic_DNA"/>
</dbReference>
<protein>
    <submittedName>
        <fullName evidence="3">Stage II sporulation protein</fullName>
    </submittedName>
</protein>
<dbReference type="KEGG" id="blau:DQQ01_08165"/>